<dbReference type="InterPro" id="IPR011009">
    <property type="entry name" value="Kinase-like_dom_sf"/>
</dbReference>
<evidence type="ECO:0000313" key="4">
    <source>
        <dbReference type="EMBL" id="KAL3760126.1"/>
    </source>
</evidence>
<dbReference type="AlphaFoldDB" id="A0ABD3M7U6"/>
<feature type="region of interest" description="Disordered" evidence="1">
    <location>
        <begin position="81"/>
        <end position="125"/>
    </location>
</feature>
<reference evidence="4 5" key="1">
    <citation type="submission" date="2024-10" db="EMBL/GenBank/DDBJ databases">
        <title>Updated reference genomes for cyclostephanoid diatoms.</title>
        <authorList>
            <person name="Roberts W.R."/>
            <person name="Alverson A.J."/>
        </authorList>
    </citation>
    <scope>NUCLEOTIDE SEQUENCE [LARGE SCALE GENOMIC DNA]</scope>
    <source>
        <strain evidence="4 5">AJA232-27</strain>
    </source>
</reference>
<dbReference type="Pfam" id="PF07714">
    <property type="entry name" value="PK_Tyr_Ser-Thr"/>
    <property type="match status" value="1"/>
</dbReference>
<dbReference type="EMBL" id="JALLBG020000192">
    <property type="protein sequence ID" value="KAL3760126.1"/>
    <property type="molecule type" value="Genomic_DNA"/>
</dbReference>
<keyword evidence="2" id="KW-0812">Transmembrane</keyword>
<evidence type="ECO:0000259" key="3">
    <source>
        <dbReference type="PROSITE" id="PS50011"/>
    </source>
</evidence>
<protein>
    <recommendedName>
        <fullName evidence="3">Protein kinase domain-containing protein</fullName>
    </recommendedName>
</protein>
<feature type="region of interest" description="Disordered" evidence="1">
    <location>
        <begin position="1"/>
        <end position="21"/>
    </location>
</feature>
<gene>
    <name evidence="4" type="ORF">ACHAWU_002197</name>
</gene>
<dbReference type="InterPro" id="IPR050167">
    <property type="entry name" value="Ser_Thr_protein_kinase"/>
</dbReference>
<evidence type="ECO:0000256" key="1">
    <source>
        <dbReference type="SAM" id="MobiDB-lite"/>
    </source>
</evidence>
<accession>A0ABD3M7U6</accession>
<organism evidence="4 5">
    <name type="scientific">Discostella pseudostelligera</name>
    <dbReference type="NCBI Taxonomy" id="259834"/>
    <lineage>
        <taxon>Eukaryota</taxon>
        <taxon>Sar</taxon>
        <taxon>Stramenopiles</taxon>
        <taxon>Ochrophyta</taxon>
        <taxon>Bacillariophyta</taxon>
        <taxon>Coscinodiscophyceae</taxon>
        <taxon>Thalassiosirophycidae</taxon>
        <taxon>Stephanodiscales</taxon>
        <taxon>Stephanodiscaceae</taxon>
        <taxon>Discostella</taxon>
    </lineage>
</organism>
<feature type="transmembrane region" description="Helical" evidence="2">
    <location>
        <begin position="45"/>
        <end position="62"/>
    </location>
</feature>
<proteinExistence type="predicted"/>
<evidence type="ECO:0000313" key="5">
    <source>
        <dbReference type="Proteomes" id="UP001530293"/>
    </source>
</evidence>
<dbReference type="PANTHER" id="PTHR23257">
    <property type="entry name" value="SERINE-THREONINE PROTEIN KINASE"/>
    <property type="match status" value="1"/>
</dbReference>
<keyword evidence="2" id="KW-0472">Membrane</keyword>
<dbReference type="InterPro" id="IPR001245">
    <property type="entry name" value="Ser-Thr/Tyr_kinase_cat_dom"/>
</dbReference>
<dbReference type="InterPro" id="IPR000719">
    <property type="entry name" value="Prot_kinase_dom"/>
</dbReference>
<evidence type="ECO:0000256" key="2">
    <source>
        <dbReference type="SAM" id="Phobius"/>
    </source>
</evidence>
<dbReference type="SUPFAM" id="SSF56112">
    <property type="entry name" value="Protein kinase-like (PK-like)"/>
    <property type="match status" value="1"/>
</dbReference>
<feature type="domain" description="Protein kinase" evidence="3">
    <location>
        <begin position="256"/>
        <end position="556"/>
    </location>
</feature>
<dbReference type="Gene3D" id="1.10.510.10">
    <property type="entry name" value="Transferase(Phosphotransferase) domain 1"/>
    <property type="match status" value="1"/>
</dbReference>
<keyword evidence="5" id="KW-1185">Reference proteome</keyword>
<name>A0ABD3M7U6_9STRA</name>
<dbReference type="Proteomes" id="UP001530293">
    <property type="component" value="Unassembled WGS sequence"/>
</dbReference>
<sequence length="562" mass="63641">MTVSGHMPRRAPTSASASVSPHHRSLSSACLVLVKKCRSRKASNAILATIFLIWCGCNLTLYRSHLTLIDGVSNIATSLQPITSSSTSHAESRRRTSHTQKLKSSSSSISSKRNQHRSQKLLNDTTMSKQQVTKLALDSSQLFVQRNANHAAMSRHHKNMQHAFAAVDFLDETTMMGNNDDDSLDTYYAKDDDTIRGSRYKNWPDGSEPICSTPSFYTLYRPTCNEVHSTVSGYQWLKDEDPIPEHQHQHERKHHDHLSRYLGEGTYRHVFLLERQFATNNSDEVVFKCMKRFGDGNTFEKRIAYNPRETYKNFEHYDDMRKDAMVMELLTHSPRIANIYSFCALSSIIEYAPGNIEKYVMPTKGYKKTDDDDPTPVNKLDGVEKLKLALEIAKGIATMHGHSDGVIANVDVQIGQFCRGKDGLVKILDFNRAEVMLYDEEQGEYCRLENGEPPDGSLRAPEEIIDAPLTEKIDVYSLGNVFYSILTGLLVNRDYSVDQAHARIIHGQTEDIDVSYFESRSEAEYALVKVIQLCWTYDAKDRPSVFDVVLLIEKELKSLSSA</sequence>
<keyword evidence="2" id="KW-1133">Transmembrane helix</keyword>
<comment type="caution">
    <text evidence="4">The sequence shown here is derived from an EMBL/GenBank/DDBJ whole genome shotgun (WGS) entry which is preliminary data.</text>
</comment>
<dbReference type="PROSITE" id="PS50011">
    <property type="entry name" value="PROTEIN_KINASE_DOM"/>
    <property type="match status" value="1"/>
</dbReference>